<organism evidence="1 2">
    <name type="scientific">Arsenicicoccus piscis</name>
    <dbReference type="NCBI Taxonomy" id="673954"/>
    <lineage>
        <taxon>Bacteria</taxon>
        <taxon>Bacillati</taxon>
        <taxon>Actinomycetota</taxon>
        <taxon>Actinomycetes</taxon>
        <taxon>Micrococcales</taxon>
        <taxon>Intrasporangiaceae</taxon>
        <taxon>Arsenicicoccus</taxon>
    </lineage>
</organism>
<keyword evidence="2" id="KW-1185">Reference proteome</keyword>
<comment type="caution">
    <text evidence="1">The sequence shown here is derived from an EMBL/GenBank/DDBJ whole genome shotgun (WGS) entry which is preliminary data.</text>
</comment>
<accession>A0ABQ6HPS5</accession>
<proteinExistence type="predicted"/>
<dbReference type="InterPro" id="IPR029787">
    <property type="entry name" value="Nucleotide_cyclase"/>
</dbReference>
<dbReference type="Proteomes" id="UP001157109">
    <property type="component" value="Unassembled WGS sequence"/>
</dbReference>
<dbReference type="RefSeq" id="WP_241444529.1">
    <property type="nucleotide sequence ID" value="NZ_BSUJ01000001.1"/>
</dbReference>
<sequence length="139" mass="14674">MSTPVVVAVVAVRLRGPLRRRDDSLMGSDLRELAARWADALGDPVQVTVSGRSTLDVVLPGTDLNQARLVIARLRSGLPPHLSLRTGLAGVLPDESLDAARERAAAAVVAARSRGRWSVVVAAAEPPRHLRVAPAPEDG</sequence>
<gene>
    <name evidence="1" type="ORF">GCM10025862_20030</name>
</gene>
<evidence type="ECO:0008006" key="3">
    <source>
        <dbReference type="Google" id="ProtNLM"/>
    </source>
</evidence>
<evidence type="ECO:0000313" key="2">
    <source>
        <dbReference type="Proteomes" id="UP001157109"/>
    </source>
</evidence>
<reference evidence="2" key="1">
    <citation type="journal article" date="2019" name="Int. J. Syst. Evol. Microbiol.">
        <title>The Global Catalogue of Microorganisms (GCM) 10K type strain sequencing project: providing services to taxonomists for standard genome sequencing and annotation.</title>
        <authorList>
            <consortium name="The Broad Institute Genomics Platform"/>
            <consortium name="The Broad Institute Genome Sequencing Center for Infectious Disease"/>
            <person name="Wu L."/>
            <person name="Ma J."/>
        </authorList>
    </citation>
    <scope>NUCLEOTIDE SEQUENCE [LARGE SCALE GENOMIC DNA]</scope>
    <source>
        <strain evidence="2">NBRC 105830</strain>
    </source>
</reference>
<evidence type="ECO:0000313" key="1">
    <source>
        <dbReference type="EMBL" id="GMA19982.1"/>
    </source>
</evidence>
<dbReference type="EMBL" id="BSUJ01000001">
    <property type="protein sequence ID" value="GMA19982.1"/>
    <property type="molecule type" value="Genomic_DNA"/>
</dbReference>
<dbReference type="SUPFAM" id="SSF55073">
    <property type="entry name" value="Nucleotide cyclase"/>
    <property type="match status" value="1"/>
</dbReference>
<name>A0ABQ6HPS5_9MICO</name>
<protein>
    <recommendedName>
        <fullName evidence="3">GGDEF domain-containing protein</fullName>
    </recommendedName>
</protein>